<keyword evidence="1" id="KW-0614">Plasmid</keyword>
<keyword evidence="2" id="KW-1185">Reference proteome</keyword>
<evidence type="ECO:0000313" key="1">
    <source>
        <dbReference type="EMBL" id="MCJ8236968.1"/>
    </source>
</evidence>
<dbReference type="Proteomes" id="UP001522662">
    <property type="component" value="Unassembled WGS sequence"/>
</dbReference>
<geneLocation type="plasmid" evidence="1">
    <name>unnamed</name>
</geneLocation>
<dbReference type="EMBL" id="JALAYX010000001">
    <property type="protein sequence ID" value="MCJ8236968.1"/>
    <property type="molecule type" value="Genomic_DNA"/>
</dbReference>
<evidence type="ECO:0000313" key="2">
    <source>
        <dbReference type="Proteomes" id="UP001522662"/>
    </source>
</evidence>
<comment type="caution">
    <text evidence="1">The sequence shown here is derived from an EMBL/GenBank/DDBJ whole genome shotgun (WGS) entry which is preliminary data.</text>
</comment>
<reference evidence="1 2" key="1">
    <citation type="submission" date="2022-03" db="EMBL/GenBank/DDBJ databases">
        <title>Rhizobium SSM4.3 sp. nov., isolated from Sediment (Gouqi Island).</title>
        <authorList>
            <person name="Chen G."/>
        </authorList>
    </citation>
    <scope>NUCLEOTIDE SEQUENCE [LARGE SCALE GENOMIC DNA]</scope>
    <source>
        <strain evidence="1 2">SSM4.3</strain>
        <plasmid evidence="1">unnamed</plasmid>
    </source>
</reference>
<dbReference type="RefSeq" id="WP_229573542.1">
    <property type="nucleotide sequence ID" value="NZ_CP128477.1"/>
</dbReference>
<organism evidence="1 2">
    <name type="scientific">Peteryoungia algae</name>
    <dbReference type="NCBI Taxonomy" id="2919917"/>
    <lineage>
        <taxon>Bacteria</taxon>
        <taxon>Pseudomonadati</taxon>
        <taxon>Pseudomonadota</taxon>
        <taxon>Alphaproteobacteria</taxon>
        <taxon>Hyphomicrobiales</taxon>
        <taxon>Rhizobiaceae</taxon>
        <taxon>Peteryoungia</taxon>
    </lineage>
</organism>
<name>A0ABT0CUY4_9HYPH</name>
<accession>A0ABT0CUY4</accession>
<protein>
    <submittedName>
        <fullName evidence="1">Uncharacterized protein</fullName>
    </submittedName>
</protein>
<gene>
    <name evidence="1" type="ORF">MKJ03_01395</name>
</gene>
<proteinExistence type="predicted"/>
<sequence>MADDKNAAVKGYEPIPFAKKHRISVEDAKTILAKHGDDRKSADKEGRRVSL</sequence>